<reference evidence="1" key="1">
    <citation type="submission" date="2020-07" db="EMBL/GenBank/DDBJ databases">
        <title>The High-quality genome of the commercially important snow crab, Chionoecetes opilio.</title>
        <authorList>
            <person name="Jeong J.-H."/>
            <person name="Ryu S."/>
        </authorList>
    </citation>
    <scope>NUCLEOTIDE SEQUENCE</scope>
    <source>
        <strain evidence="1">MADBK_172401_WGS</strain>
        <tissue evidence="1">Digestive gland</tissue>
    </source>
</reference>
<organism evidence="1 2">
    <name type="scientific">Chionoecetes opilio</name>
    <name type="common">Atlantic snow crab</name>
    <name type="synonym">Cancer opilio</name>
    <dbReference type="NCBI Taxonomy" id="41210"/>
    <lineage>
        <taxon>Eukaryota</taxon>
        <taxon>Metazoa</taxon>
        <taxon>Ecdysozoa</taxon>
        <taxon>Arthropoda</taxon>
        <taxon>Crustacea</taxon>
        <taxon>Multicrustacea</taxon>
        <taxon>Malacostraca</taxon>
        <taxon>Eumalacostraca</taxon>
        <taxon>Eucarida</taxon>
        <taxon>Decapoda</taxon>
        <taxon>Pleocyemata</taxon>
        <taxon>Brachyura</taxon>
        <taxon>Eubrachyura</taxon>
        <taxon>Majoidea</taxon>
        <taxon>Majidae</taxon>
        <taxon>Chionoecetes</taxon>
    </lineage>
</organism>
<dbReference type="AlphaFoldDB" id="A0A8J4XVA0"/>
<keyword evidence="2" id="KW-1185">Reference proteome</keyword>
<dbReference type="EMBL" id="JACEEZ010021024">
    <property type="protein sequence ID" value="KAG0713847.1"/>
    <property type="molecule type" value="Genomic_DNA"/>
</dbReference>
<dbReference type="Proteomes" id="UP000770661">
    <property type="component" value="Unassembled WGS sequence"/>
</dbReference>
<protein>
    <submittedName>
        <fullName evidence="1">Uncharacterized protein</fullName>
    </submittedName>
</protein>
<accession>A0A8J4XVA0</accession>
<gene>
    <name evidence="1" type="ORF">GWK47_015274</name>
</gene>
<name>A0A8J4XVA0_CHIOP</name>
<evidence type="ECO:0000313" key="1">
    <source>
        <dbReference type="EMBL" id="KAG0713847.1"/>
    </source>
</evidence>
<evidence type="ECO:0000313" key="2">
    <source>
        <dbReference type="Proteomes" id="UP000770661"/>
    </source>
</evidence>
<proteinExistence type="predicted"/>
<comment type="caution">
    <text evidence="1">The sequence shown here is derived from an EMBL/GenBank/DDBJ whole genome shotgun (WGS) entry which is preliminary data.</text>
</comment>
<sequence length="182" mass="19671">MTIDHGVVEDSNVRTRGRAEVDSKTSLRIHLVGDMMAGSPTKARLRPSCCSIRNASTWHHAVFEAVGVETEGDDLVPTPASPTSFKTTAATFLPVEPSLPGPQEGIGVSFPCEADGDASSVSPRGREEISVPMQDQPLRYLLVPSSTIFLGRLASLPAIRDRLDRCSSRPPYSPKSIQETER</sequence>